<dbReference type="Proteomes" id="UP001254848">
    <property type="component" value="Unassembled WGS sequence"/>
</dbReference>
<dbReference type="Gene3D" id="3.30.70.360">
    <property type="match status" value="1"/>
</dbReference>
<evidence type="ECO:0000313" key="3">
    <source>
        <dbReference type="Proteomes" id="UP001254848"/>
    </source>
</evidence>
<gene>
    <name evidence="2" type="ORF">Q4T40_18345</name>
</gene>
<evidence type="ECO:0000259" key="1">
    <source>
        <dbReference type="Pfam" id="PF07687"/>
    </source>
</evidence>
<dbReference type="InterPro" id="IPR011650">
    <property type="entry name" value="Peptidase_M20_dimer"/>
</dbReference>
<sequence length="387" mass="41539">MSVRESAEQLKEELISWRRQIHAHPEVGWHEVATGNMVAAELEKMGIEVTRVAKTGVLGVIKGTAPGRTVALRADMDALPITEANEVPYKSQNPGVMHACGHDGHTAMLLGAAKILSQMREKIKGTVKLFFQPSEEIGGGALAFIEAGAIEGVDAILALHLWPNLPSGKVSLVPGPRMASADKLFIKVRGKAGHGSMPHQGVDAILAAAAITMNLQSIVSREVAPLEPAVVTIGRFTGGTTWNIVCDEVELEGTTRCFSREIRDKFPATIERIIKSTAASYRAEAELEYVPISPPTINDPLVAKVAAGALTGLYGEEALGEMEKVMGGEDFAYFLERIPGAMVFVGVGNKEKGTDYPLHNERYNLDEDVLPAGAALHAQFALDFLSR</sequence>
<dbReference type="InterPro" id="IPR036264">
    <property type="entry name" value="Bact_exopeptidase_dim_dom"/>
</dbReference>
<dbReference type="Pfam" id="PF01546">
    <property type="entry name" value="Peptidase_M20"/>
    <property type="match status" value="1"/>
</dbReference>
<comment type="caution">
    <text evidence="2">The sequence shown here is derived from an EMBL/GenBank/DDBJ whole genome shotgun (WGS) entry which is preliminary data.</text>
</comment>
<dbReference type="SUPFAM" id="SSF53187">
    <property type="entry name" value="Zn-dependent exopeptidases"/>
    <property type="match status" value="1"/>
</dbReference>
<protein>
    <submittedName>
        <fullName evidence="2">M20 family metallopeptidase</fullName>
    </submittedName>
</protein>
<dbReference type="EMBL" id="JAUOZS010000001">
    <property type="protein sequence ID" value="MDT8903200.1"/>
    <property type="molecule type" value="Genomic_DNA"/>
</dbReference>
<dbReference type="SUPFAM" id="SSF55031">
    <property type="entry name" value="Bacterial exopeptidase dimerisation domain"/>
    <property type="match status" value="1"/>
</dbReference>
<dbReference type="PIRSF" id="PIRSF005962">
    <property type="entry name" value="Pept_M20D_amidohydro"/>
    <property type="match status" value="1"/>
</dbReference>
<dbReference type="RefSeq" id="WP_413781659.1">
    <property type="nucleotide sequence ID" value="NZ_JAUOZS010000001.1"/>
</dbReference>
<dbReference type="Gene3D" id="3.40.630.10">
    <property type="entry name" value="Zn peptidases"/>
    <property type="match status" value="1"/>
</dbReference>
<dbReference type="NCBIfam" id="TIGR01891">
    <property type="entry name" value="amidohydrolases"/>
    <property type="match status" value="1"/>
</dbReference>
<dbReference type="CDD" id="cd08019">
    <property type="entry name" value="M20_Acy1-like"/>
    <property type="match status" value="1"/>
</dbReference>
<feature type="domain" description="Peptidase M20 dimerisation" evidence="1">
    <location>
        <begin position="186"/>
        <end position="281"/>
    </location>
</feature>
<dbReference type="InterPro" id="IPR002933">
    <property type="entry name" value="Peptidase_M20"/>
</dbReference>
<dbReference type="PANTHER" id="PTHR11014">
    <property type="entry name" value="PEPTIDASE M20 FAMILY MEMBER"/>
    <property type="match status" value="1"/>
</dbReference>
<dbReference type="InterPro" id="IPR017439">
    <property type="entry name" value="Amidohydrolase"/>
</dbReference>
<organism evidence="2 3">
    <name type="scientific">Anaeroselena agilis</name>
    <dbReference type="NCBI Taxonomy" id="3063788"/>
    <lineage>
        <taxon>Bacteria</taxon>
        <taxon>Bacillati</taxon>
        <taxon>Bacillota</taxon>
        <taxon>Negativicutes</taxon>
        <taxon>Acetonemataceae</taxon>
        <taxon>Anaeroselena</taxon>
    </lineage>
</organism>
<name>A0ABU3P2E7_9FIRM</name>
<accession>A0ABU3P2E7</accession>
<dbReference type="PANTHER" id="PTHR11014:SF63">
    <property type="entry name" value="METALLOPEPTIDASE, PUTATIVE (AFU_ORTHOLOGUE AFUA_6G09600)-RELATED"/>
    <property type="match status" value="1"/>
</dbReference>
<proteinExistence type="predicted"/>
<reference evidence="2 3" key="1">
    <citation type="submission" date="2023-07" db="EMBL/GenBank/DDBJ databases">
        <title>The novel representative of Negativicutes class, Anaeroselena agilis gen. nov. sp. nov.</title>
        <authorList>
            <person name="Prokofeva M.I."/>
            <person name="Elcheninov A.G."/>
            <person name="Klyukina A."/>
            <person name="Kublanov I.V."/>
            <person name="Frolov E.N."/>
            <person name="Podosokorskaya O.A."/>
        </authorList>
    </citation>
    <scope>NUCLEOTIDE SEQUENCE [LARGE SCALE GENOMIC DNA]</scope>
    <source>
        <strain evidence="2 3">4137-cl</strain>
    </source>
</reference>
<evidence type="ECO:0000313" key="2">
    <source>
        <dbReference type="EMBL" id="MDT8903200.1"/>
    </source>
</evidence>
<keyword evidence="3" id="KW-1185">Reference proteome</keyword>
<dbReference type="Pfam" id="PF07687">
    <property type="entry name" value="M20_dimer"/>
    <property type="match status" value="1"/>
</dbReference>